<keyword evidence="2" id="KW-1185">Reference proteome</keyword>
<proteinExistence type="predicted"/>
<dbReference type="KEGG" id="pdio:PDMSB3_1587.1"/>
<accession>A0A5Q4ZKR0</accession>
<evidence type="ECO:0000313" key="2">
    <source>
        <dbReference type="Proteomes" id="UP000325811"/>
    </source>
</evidence>
<dbReference type="EMBL" id="LR699554">
    <property type="protein sequence ID" value="VVD32871.1"/>
    <property type="molecule type" value="Genomic_DNA"/>
</dbReference>
<name>A0A5Q4ZKR0_9BURK</name>
<protein>
    <submittedName>
        <fullName evidence="1">Uncharacterized protein</fullName>
    </submittedName>
</protein>
<sequence length="60" mass="6496">MNERRGFFAHELRNLPGAATLAFTAVKAGNLDPRCEGQLRRACAGRRAKDVSALICLAIP</sequence>
<dbReference type="AlphaFoldDB" id="A0A5Q4ZKR0"/>
<organism evidence="1 2">
    <name type="scientific">Paraburkholderia dioscoreae</name>
    <dbReference type="NCBI Taxonomy" id="2604047"/>
    <lineage>
        <taxon>Bacteria</taxon>
        <taxon>Pseudomonadati</taxon>
        <taxon>Pseudomonadota</taxon>
        <taxon>Betaproteobacteria</taxon>
        <taxon>Burkholderiales</taxon>
        <taxon>Burkholderiaceae</taxon>
        <taxon>Paraburkholderia</taxon>
    </lineage>
</organism>
<evidence type="ECO:0000313" key="1">
    <source>
        <dbReference type="EMBL" id="VVD32871.1"/>
    </source>
</evidence>
<gene>
    <name evidence="1" type="ORF">PDMSB3_1587</name>
</gene>
<dbReference type="Proteomes" id="UP000325811">
    <property type="component" value="Chromosome II"/>
</dbReference>
<reference evidence="1 2" key="1">
    <citation type="submission" date="2019-08" db="EMBL/GenBank/DDBJ databases">
        <authorList>
            <person name="Herpell B J."/>
        </authorList>
    </citation>
    <scope>NUCLEOTIDE SEQUENCE [LARGE SCALE GENOMIC DNA]</scope>
    <source>
        <strain evidence="2">Msb3</strain>
    </source>
</reference>